<dbReference type="Proteomes" id="UP000295198">
    <property type="component" value="Unassembled WGS sequence"/>
</dbReference>
<keyword evidence="2" id="KW-1185">Reference proteome</keyword>
<evidence type="ECO:0000313" key="2">
    <source>
        <dbReference type="Proteomes" id="UP000295198"/>
    </source>
</evidence>
<proteinExistence type="predicted"/>
<organism evidence="1 2">
    <name type="scientific">Nocardioides guangzhouensis</name>
    <dbReference type="NCBI Taxonomy" id="2497878"/>
    <lineage>
        <taxon>Bacteria</taxon>
        <taxon>Bacillati</taxon>
        <taxon>Actinomycetota</taxon>
        <taxon>Actinomycetes</taxon>
        <taxon>Propionibacteriales</taxon>
        <taxon>Nocardioidaceae</taxon>
        <taxon>Nocardioides</taxon>
    </lineage>
</organism>
<protein>
    <submittedName>
        <fullName evidence="1">Uncharacterized protein</fullName>
    </submittedName>
</protein>
<name>A0A4Q4ZLF8_9ACTN</name>
<accession>A0A4Q4ZLF8</accession>
<sequence length="363" mass="40748">MAFQFVQGVHLRRTGEAVSEIDALAERLGGRVGLDGLLADLPHRMRRWPVPALEARTGLRWRSRDGWDRRWWPQGITTSADASDTEDIAGRKVLAVSWYAKEKDGVGKGSRISFIDLERRRYRHVLLVVPTYGADGSLRLERLDVHAGGIAWAGPYLHVAATRKGLFTARLDDILRVPDQLRDPDRERIGCQESLVSTYGYRYVLPVRFAYRSASDDGFEQVRYSFLSLNRSGDHPELVAGEYGRGGATTRLLSYPLDPETMHLVPGEDGLARPVLLEQGGVGNMQGAAVVGGTWYVTRSRGPWGLGSLYVGRPGQWRRHRWALPMGPEDISFWPSTDLLWSVSEWPGRRWVFGVRRSRLSGG</sequence>
<reference evidence="1 2" key="1">
    <citation type="submission" date="2019-01" db="EMBL/GenBank/DDBJ databases">
        <title>Nocardioides guangzhouensis sp. nov., an actinobacterium isolated from soil.</title>
        <authorList>
            <person name="Fu Y."/>
            <person name="Cai Y."/>
            <person name="Lin Z."/>
            <person name="Chen P."/>
        </authorList>
    </citation>
    <scope>NUCLEOTIDE SEQUENCE [LARGE SCALE GENOMIC DNA]</scope>
    <source>
        <strain evidence="1 2">130</strain>
    </source>
</reference>
<dbReference type="OrthoDB" id="618894at2"/>
<dbReference type="AlphaFoldDB" id="A0A4Q4ZLF8"/>
<comment type="caution">
    <text evidence="1">The sequence shown here is derived from an EMBL/GenBank/DDBJ whole genome shotgun (WGS) entry which is preliminary data.</text>
</comment>
<evidence type="ECO:0000313" key="1">
    <source>
        <dbReference type="EMBL" id="RYP88366.1"/>
    </source>
</evidence>
<gene>
    <name evidence="1" type="ORF">EKO23_03285</name>
</gene>
<dbReference type="RefSeq" id="WP_134714034.1">
    <property type="nucleotide sequence ID" value="NZ_SDKM01000003.1"/>
</dbReference>
<dbReference type="EMBL" id="SDKM01000003">
    <property type="protein sequence ID" value="RYP88366.1"/>
    <property type="molecule type" value="Genomic_DNA"/>
</dbReference>